<evidence type="ECO:0000259" key="10">
    <source>
        <dbReference type="PROSITE" id="PS51085"/>
    </source>
</evidence>
<evidence type="ECO:0000256" key="8">
    <source>
        <dbReference type="ARBA" id="ARBA00023027"/>
    </source>
</evidence>
<dbReference type="InterPro" id="IPR001041">
    <property type="entry name" value="2Fe-2S_ferredoxin-type"/>
</dbReference>
<dbReference type="GO" id="GO:0042773">
    <property type="term" value="P:ATP synthesis coupled electron transport"/>
    <property type="evidence" value="ECO:0007669"/>
    <property type="project" value="InterPro"/>
</dbReference>
<dbReference type="PROSITE" id="PS00641">
    <property type="entry name" value="COMPLEX1_75K_1"/>
    <property type="match status" value="1"/>
</dbReference>
<keyword evidence="8" id="KW-0520">NAD</keyword>
<dbReference type="EMBL" id="UINC01020066">
    <property type="protein sequence ID" value="SVA84624.1"/>
    <property type="molecule type" value="Genomic_DNA"/>
</dbReference>
<evidence type="ECO:0000256" key="1">
    <source>
        <dbReference type="ARBA" id="ARBA00001966"/>
    </source>
</evidence>
<sequence>KRMSDNKVNITIDGTVHSVDKNKMLIEITDELDIYIPRFCYHEKLSIAANCRMCLVEVENSSNALPACATPVSEGMVVNTQSSSSKTAQESTMEFLLINHPLDCPICDQGGECELQDLAYSYGKNNSRFDLLKQTKPNDDLGPLVSTDMTRCIMCTRCVRFGSEVAGLQELGTIGRGEASTISTFVEQTVDHELSGNIIDLCPVGALNNKPYRYTDRTWELDQIKSISPHDCVGTNIYMHIKNHKIKRIVPLQNDNINESWIADRDRFGFDGIYSSDRIDVPMIRSEGRLDESSIEDSMKLINEHISSLVNTNSQKNISALISPSTSLSEQFLLSNYLSLHDIKNIDHRINQIDFTGDTLDPLFPHLNIKLNDIQNMKTILVVGSDLRKETPILAHWIKKAADKGSSIHFIDTTIREYHFPISDYIMTDEKLLTENIGMLVKAAFNITDSLIPIHIEDKLNDLPEPTTTHKQIALSLCNNNKSLLINGLLSRSHPDFALIRSYVNILSDLSNSKMGELSHGANSVGAYITGCIPHRNQLAQASDQGLNALQIATSNHDLLILYGLESRDCLYEERLIESIKGSKTVIAFSCFQDEVFNKYADIIIPIKTSYESKGSFVNLTGVHQEFNNEMIHPHDYLSNEKLLLDLLNISGKTVPSFDEFLKELDPFIEESINNPNYINELPLTTIKRKSLSSLNQFNMYNLDPILRRSKPLQLTKESLSKN</sequence>
<evidence type="ECO:0000259" key="12">
    <source>
        <dbReference type="PROSITE" id="PS51839"/>
    </source>
</evidence>
<dbReference type="Pfam" id="PF00384">
    <property type="entry name" value="Molybdopterin"/>
    <property type="match status" value="1"/>
</dbReference>
<dbReference type="InterPro" id="IPR036010">
    <property type="entry name" value="2Fe-2S_ferredoxin-like_sf"/>
</dbReference>
<comment type="similarity">
    <text evidence="2">Belongs to the complex I 75 kDa subunit family.</text>
</comment>
<name>A0A381Z648_9ZZZZ</name>
<dbReference type="SMART" id="SM00929">
    <property type="entry name" value="NADH-G_4Fe-4S_3"/>
    <property type="match status" value="1"/>
</dbReference>
<dbReference type="GO" id="GO:0016020">
    <property type="term" value="C:membrane"/>
    <property type="evidence" value="ECO:0007669"/>
    <property type="project" value="InterPro"/>
</dbReference>
<protein>
    <recommendedName>
        <fullName evidence="14">NADH-quinone oxidoreductase</fullName>
    </recommendedName>
</protein>
<organism evidence="13">
    <name type="scientific">marine metagenome</name>
    <dbReference type="NCBI Taxonomy" id="408172"/>
    <lineage>
        <taxon>unclassified sequences</taxon>
        <taxon>metagenomes</taxon>
        <taxon>ecological metagenomes</taxon>
    </lineage>
</organism>
<dbReference type="InterPro" id="IPR006656">
    <property type="entry name" value="Mopterin_OxRdtase"/>
</dbReference>
<feature type="domain" description="4Fe-4S His(Cys)3-ligated-type" evidence="12">
    <location>
        <begin position="84"/>
        <end position="123"/>
    </location>
</feature>
<reference evidence="13" key="1">
    <citation type="submission" date="2018-05" db="EMBL/GenBank/DDBJ databases">
        <authorList>
            <person name="Lanie J.A."/>
            <person name="Ng W.-L."/>
            <person name="Kazmierczak K.M."/>
            <person name="Andrzejewski T.M."/>
            <person name="Davidsen T.M."/>
            <person name="Wayne K.J."/>
            <person name="Tettelin H."/>
            <person name="Glass J.I."/>
            <person name="Rusch D."/>
            <person name="Podicherti R."/>
            <person name="Tsui H.-C.T."/>
            <person name="Winkler M.E."/>
        </authorList>
    </citation>
    <scope>NUCLEOTIDE SEQUENCE</scope>
</reference>
<keyword evidence="4" id="KW-0479">Metal-binding</keyword>
<comment type="cofactor">
    <cofactor evidence="1">
        <name>[4Fe-4S] cluster</name>
        <dbReference type="ChEBI" id="CHEBI:49883"/>
    </cofactor>
</comment>
<dbReference type="SUPFAM" id="SSF53706">
    <property type="entry name" value="Formate dehydrogenase/DMSO reductase, domains 1-3"/>
    <property type="match status" value="1"/>
</dbReference>
<dbReference type="GO" id="GO:0008137">
    <property type="term" value="F:NADH dehydrogenase (ubiquinone) activity"/>
    <property type="evidence" value="ECO:0007669"/>
    <property type="project" value="InterPro"/>
</dbReference>
<dbReference type="PROSITE" id="PS51669">
    <property type="entry name" value="4FE4S_MOW_BIS_MGD"/>
    <property type="match status" value="1"/>
</dbReference>
<proteinExistence type="inferred from homology"/>
<keyword evidence="6" id="KW-0408">Iron</keyword>
<evidence type="ECO:0000256" key="2">
    <source>
        <dbReference type="ARBA" id="ARBA00005404"/>
    </source>
</evidence>
<evidence type="ECO:0000256" key="7">
    <source>
        <dbReference type="ARBA" id="ARBA00023014"/>
    </source>
</evidence>
<evidence type="ECO:0000256" key="3">
    <source>
        <dbReference type="ARBA" id="ARBA00022485"/>
    </source>
</evidence>
<evidence type="ECO:0000259" key="11">
    <source>
        <dbReference type="PROSITE" id="PS51669"/>
    </source>
</evidence>
<feature type="domain" description="2Fe-2S ferredoxin-type" evidence="10">
    <location>
        <begin position="6"/>
        <end position="84"/>
    </location>
</feature>
<dbReference type="PROSITE" id="PS51085">
    <property type="entry name" value="2FE2S_FER_2"/>
    <property type="match status" value="1"/>
</dbReference>
<gene>
    <name evidence="13" type="ORF">METZ01_LOCUS137478</name>
</gene>
<dbReference type="InterPro" id="IPR050123">
    <property type="entry name" value="Prok_molybdopt-oxidoreductase"/>
</dbReference>
<dbReference type="Pfam" id="PF22117">
    <property type="entry name" value="Fer4_Nqo3"/>
    <property type="match status" value="1"/>
</dbReference>
<evidence type="ECO:0000256" key="9">
    <source>
        <dbReference type="ARBA" id="ARBA00034078"/>
    </source>
</evidence>
<dbReference type="Gene3D" id="3.30.200.210">
    <property type="match status" value="1"/>
</dbReference>
<keyword evidence="7" id="KW-0411">Iron-sulfur</keyword>
<dbReference type="PROSITE" id="PS00642">
    <property type="entry name" value="COMPLEX1_75K_2"/>
    <property type="match status" value="1"/>
</dbReference>
<dbReference type="InterPro" id="IPR010228">
    <property type="entry name" value="NADH_UbQ_OxRdtase_Gsu"/>
</dbReference>
<dbReference type="SUPFAM" id="SSF54292">
    <property type="entry name" value="2Fe-2S ferredoxin-like"/>
    <property type="match status" value="1"/>
</dbReference>
<dbReference type="Gene3D" id="3.30.70.20">
    <property type="match status" value="1"/>
</dbReference>
<keyword evidence="3" id="KW-0004">4Fe-4S</keyword>
<dbReference type="PANTHER" id="PTHR43105">
    <property type="entry name" value="RESPIRATORY NITRATE REDUCTASE"/>
    <property type="match status" value="1"/>
</dbReference>
<dbReference type="FunFam" id="3.10.20.740:FF:000001">
    <property type="entry name" value="NADH-quinone oxidoreductase subunit G"/>
    <property type="match status" value="1"/>
</dbReference>
<dbReference type="AlphaFoldDB" id="A0A381Z648"/>
<dbReference type="Gene3D" id="3.10.20.740">
    <property type="match status" value="1"/>
</dbReference>
<evidence type="ECO:0000256" key="4">
    <source>
        <dbReference type="ARBA" id="ARBA00022723"/>
    </source>
</evidence>
<evidence type="ECO:0008006" key="14">
    <source>
        <dbReference type="Google" id="ProtNLM"/>
    </source>
</evidence>
<comment type="cofactor">
    <cofactor evidence="9">
        <name>[2Fe-2S] cluster</name>
        <dbReference type="ChEBI" id="CHEBI:190135"/>
    </cofactor>
</comment>
<dbReference type="NCBIfam" id="TIGR01973">
    <property type="entry name" value="NuoG"/>
    <property type="match status" value="1"/>
</dbReference>
<accession>A0A381Z648</accession>
<dbReference type="GO" id="GO:0016651">
    <property type="term" value="F:oxidoreductase activity, acting on NAD(P)H"/>
    <property type="evidence" value="ECO:0007669"/>
    <property type="project" value="InterPro"/>
</dbReference>
<dbReference type="InterPro" id="IPR054351">
    <property type="entry name" value="NADH_UbQ_OxRdtase_ferredoxin"/>
</dbReference>
<dbReference type="GO" id="GO:0051539">
    <property type="term" value="F:4 iron, 4 sulfur cluster binding"/>
    <property type="evidence" value="ECO:0007669"/>
    <property type="project" value="UniProtKB-KW"/>
</dbReference>
<evidence type="ECO:0000313" key="13">
    <source>
        <dbReference type="EMBL" id="SVA84624.1"/>
    </source>
</evidence>
<dbReference type="InterPro" id="IPR000283">
    <property type="entry name" value="NADH_UbQ_OxRdtase_75kDa_su_CS"/>
</dbReference>
<dbReference type="PANTHER" id="PTHR43105:SF13">
    <property type="entry name" value="NADH-UBIQUINONE OXIDOREDUCTASE 75 KDA SUBUNIT, MITOCHONDRIAL"/>
    <property type="match status" value="1"/>
</dbReference>
<dbReference type="PROSITE" id="PS00643">
    <property type="entry name" value="COMPLEX1_75K_3"/>
    <property type="match status" value="1"/>
</dbReference>
<dbReference type="FunFam" id="3.30.70.20:FF:000002">
    <property type="entry name" value="NADH-ubiquinone oxidoreductase 75 kDa subunit"/>
    <property type="match status" value="1"/>
</dbReference>
<feature type="domain" description="4Fe-4S Mo/W bis-MGD-type" evidence="11">
    <location>
        <begin position="221"/>
        <end position="277"/>
    </location>
</feature>
<dbReference type="Pfam" id="PF22151">
    <property type="entry name" value="Fer4_NDSU1"/>
    <property type="match status" value="1"/>
</dbReference>
<dbReference type="InterPro" id="IPR006963">
    <property type="entry name" value="Mopterin_OxRdtase_4Fe-4S_dom"/>
</dbReference>
<feature type="non-terminal residue" evidence="13">
    <location>
        <position position="1"/>
    </location>
</feature>
<dbReference type="Pfam" id="PF10588">
    <property type="entry name" value="NADH-G_4Fe-4S_3"/>
    <property type="match status" value="1"/>
</dbReference>
<dbReference type="Pfam" id="PF13510">
    <property type="entry name" value="Fer2_4"/>
    <property type="match status" value="1"/>
</dbReference>
<dbReference type="PROSITE" id="PS51839">
    <property type="entry name" value="4FE4S_HC3"/>
    <property type="match status" value="1"/>
</dbReference>
<evidence type="ECO:0000256" key="5">
    <source>
        <dbReference type="ARBA" id="ARBA00022967"/>
    </source>
</evidence>
<dbReference type="InterPro" id="IPR019574">
    <property type="entry name" value="NADH_UbQ_OxRdtase_Gsu_4Fe4S-bd"/>
</dbReference>
<dbReference type="CDD" id="cd00207">
    <property type="entry name" value="fer2"/>
    <property type="match status" value="1"/>
</dbReference>
<evidence type="ECO:0000256" key="6">
    <source>
        <dbReference type="ARBA" id="ARBA00023004"/>
    </source>
</evidence>
<keyword evidence="5" id="KW-1278">Translocase</keyword>
<dbReference type="SUPFAM" id="SSF54862">
    <property type="entry name" value="4Fe-4S ferredoxins"/>
    <property type="match status" value="1"/>
</dbReference>
<dbReference type="GO" id="GO:0046872">
    <property type="term" value="F:metal ion binding"/>
    <property type="evidence" value="ECO:0007669"/>
    <property type="project" value="UniProtKB-KW"/>
</dbReference>